<dbReference type="InterPro" id="IPR005240">
    <property type="entry name" value="DUF389"/>
</dbReference>
<feature type="transmembrane region" description="Helical" evidence="1">
    <location>
        <begin position="220"/>
        <end position="237"/>
    </location>
</feature>
<dbReference type="EMBL" id="BAAAZH010000026">
    <property type="protein sequence ID" value="GAA4124972.1"/>
    <property type="molecule type" value="Genomic_DNA"/>
</dbReference>
<keyword evidence="1" id="KW-0472">Membrane</keyword>
<protein>
    <submittedName>
        <fullName evidence="2">DUF389 domain-containing protein</fullName>
    </submittedName>
</protein>
<evidence type="ECO:0000256" key="1">
    <source>
        <dbReference type="SAM" id="Phobius"/>
    </source>
</evidence>
<name>A0ABP7XSD7_9ACTN</name>
<keyword evidence="1" id="KW-1133">Transmembrane helix</keyword>
<feature type="transmembrane region" description="Helical" evidence="1">
    <location>
        <begin position="116"/>
        <end position="135"/>
    </location>
</feature>
<accession>A0ABP7XSD7</accession>
<gene>
    <name evidence="2" type="ORF">GCM10022215_33040</name>
</gene>
<evidence type="ECO:0000313" key="3">
    <source>
        <dbReference type="Proteomes" id="UP001501495"/>
    </source>
</evidence>
<keyword evidence="1" id="KW-0812">Transmembrane</keyword>
<proteinExistence type="predicted"/>
<dbReference type="Proteomes" id="UP001501495">
    <property type="component" value="Unassembled WGS sequence"/>
</dbReference>
<feature type="transmembrane region" description="Helical" evidence="1">
    <location>
        <begin position="244"/>
        <end position="267"/>
    </location>
</feature>
<dbReference type="PANTHER" id="PTHR20992">
    <property type="entry name" value="AT15442P-RELATED"/>
    <property type="match status" value="1"/>
</dbReference>
<organism evidence="2 3">
    <name type="scientific">Nocardioides fonticola</name>
    <dbReference type="NCBI Taxonomy" id="450363"/>
    <lineage>
        <taxon>Bacteria</taxon>
        <taxon>Bacillati</taxon>
        <taxon>Actinomycetota</taxon>
        <taxon>Actinomycetes</taxon>
        <taxon>Propionibacteriales</taxon>
        <taxon>Nocardioidaceae</taxon>
        <taxon>Nocardioides</taxon>
    </lineage>
</organism>
<dbReference type="RefSeq" id="WP_344734570.1">
    <property type="nucleotide sequence ID" value="NZ_BAAAZH010000026.1"/>
</dbReference>
<dbReference type="Pfam" id="PF04087">
    <property type="entry name" value="DUF389"/>
    <property type="match status" value="1"/>
</dbReference>
<dbReference type="PANTHER" id="PTHR20992:SF9">
    <property type="entry name" value="AT15442P-RELATED"/>
    <property type="match status" value="1"/>
</dbReference>
<sequence>MLRLSIIAPADLTSRIVDALEDDEAVSALLVQRGAAVKPPGDLITCDLAREGANEVIDFLREWRVHERGTVHIEHSSTWMSRAGFEAERRTPGSSADAVVWADVTQRAYDESEFNWTYVSFMTLATLIASVAIVLDSQVLIIGAMVLGPEFVPVAAIGLSVVRRRWNLLQQAVSTLFGGFLVAIVLTALITLLGRSWGWITVEDLVVRPDTAFVYTPDRWSFVVAVIAGAAGVLSLTSAKVGGLAGVFISVTTVPAAGNIALGIAFGLPEEIWGSTQQLFLNIAGMAIAGWVTLTVQQVVWHPLSVRRARFIARRGRADRPVD</sequence>
<reference evidence="3" key="1">
    <citation type="journal article" date="2019" name="Int. J. Syst. Evol. Microbiol.">
        <title>The Global Catalogue of Microorganisms (GCM) 10K type strain sequencing project: providing services to taxonomists for standard genome sequencing and annotation.</title>
        <authorList>
            <consortium name="The Broad Institute Genomics Platform"/>
            <consortium name="The Broad Institute Genome Sequencing Center for Infectious Disease"/>
            <person name="Wu L."/>
            <person name="Ma J."/>
        </authorList>
    </citation>
    <scope>NUCLEOTIDE SEQUENCE [LARGE SCALE GENOMIC DNA]</scope>
    <source>
        <strain evidence="3">JCM 16703</strain>
    </source>
</reference>
<keyword evidence="3" id="KW-1185">Reference proteome</keyword>
<comment type="caution">
    <text evidence="2">The sequence shown here is derived from an EMBL/GenBank/DDBJ whole genome shotgun (WGS) entry which is preliminary data.</text>
</comment>
<feature type="transmembrane region" description="Helical" evidence="1">
    <location>
        <begin position="174"/>
        <end position="200"/>
    </location>
</feature>
<evidence type="ECO:0000313" key="2">
    <source>
        <dbReference type="EMBL" id="GAA4124972.1"/>
    </source>
</evidence>
<feature type="transmembrane region" description="Helical" evidence="1">
    <location>
        <begin position="141"/>
        <end position="162"/>
    </location>
</feature>
<feature type="transmembrane region" description="Helical" evidence="1">
    <location>
        <begin position="279"/>
        <end position="301"/>
    </location>
</feature>